<evidence type="ECO:0000256" key="4">
    <source>
        <dbReference type="ARBA" id="ARBA00013346"/>
    </source>
</evidence>
<dbReference type="GO" id="GO:0008168">
    <property type="term" value="F:methyltransferase activity"/>
    <property type="evidence" value="ECO:0007669"/>
    <property type="project" value="UniProtKB-KW"/>
</dbReference>
<evidence type="ECO:0000256" key="3">
    <source>
        <dbReference type="ARBA" id="ARBA00011890"/>
    </source>
</evidence>
<organism evidence="12 13">
    <name type="scientific">Belnapia arida</name>
    <dbReference type="NCBI Taxonomy" id="2804533"/>
    <lineage>
        <taxon>Bacteria</taxon>
        <taxon>Pseudomonadati</taxon>
        <taxon>Pseudomonadota</taxon>
        <taxon>Alphaproteobacteria</taxon>
        <taxon>Acetobacterales</taxon>
        <taxon>Roseomonadaceae</taxon>
        <taxon>Belnapia</taxon>
    </lineage>
</organism>
<keyword evidence="5" id="KW-0963">Cytoplasm</keyword>
<dbReference type="CDD" id="cd02440">
    <property type="entry name" value="AdoMet_MTases"/>
    <property type="match status" value="1"/>
</dbReference>
<evidence type="ECO:0000256" key="10">
    <source>
        <dbReference type="ARBA" id="ARBA00031323"/>
    </source>
</evidence>
<evidence type="ECO:0000256" key="8">
    <source>
        <dbReference type="ARBA" id="ARBA00022691"/>
    </source>
</evidence>
<evidence type="ECO:0000313" key="13">
    <source>
        <dbReference type="Proteomes" id="UP000660885"/>
    </source>
</evidence>
<evidence type="ECO:0000313" key="12">
    <source>
        <dbReference type="EMBL" id="MBL6081808.1"/>
    </source>
</evidence>
<keyword evidence="7" id="KW-0808">Transferase</keyword>
<evidence type="ECO:0000256" key="2">
    <source>
        <dbReference type="ARBA" id="ARBA00005369"/>
    </source>
</evidence>
<dbReference type="EMBL" id="JAETWB010000037">
    <property type="protein sequence ID" value="MBL6081808.1"/>
    <property type="molecule type" value="Genomic_DNA"/>
</dbReference>
<dbReference type="RefSeq" id="WP_202835023.1">
    <property type="nucleotide sequence ID" value="NZ_JAETWB010000037.1"/>
</dbReference>
<dbReference type="Proteomes" id="UP000660885">
    <property type="component" value="Unassembled WGS sequence"/>
</dbReference>
<dbReference type="InterPro" id="IPR000682">
    <property type="entry name" value="PCMT"/>
</dbReference>
<gene>
    <name evidence="12" type="ORF">JMJ56_27880</name>
</gene>
<dbReference type="Gene3D" id="3.40.50.150">
    <property type="entry name" value="Vaccinia Virus protein VP39"/>
    <property type="match status" value="1"/>
</dbReference>
<accession>A0ABS1UAT5</accession>
<dbReference type="SUPFAM" id="SSF53335">
    <property type="entry name" value="S-adenosyl-L-methionine-dependent methyltransferases"/>
    <property type="match status" value="1"/>
</dbReference>
<reference evidence="12 13" key="1">
    <citation type="submission" date="2021-01" db="EMBL/GenBank/DDBJ databases">
        <title>Belnapia mucosa sp. nov. and Belnapia arida sp. nov., isolated from the Tabernas Desert (Almeria, Spain).</title>
        <authorList>
            <person name="Molina-Menor E."/>
            <person name="Vidal-Verdu A."/>
            <person name="Calonge A."/>
            <person name="Satari L."/>
            <person name="Pereto J."/>
            <person name="Porcar M."/>
        </authorList>
    </citation>
    <scope>NUCLEOTIDE SEQUENCE [LARGE SCALE GENOMIC DNA]</scope>
    <source>
        <strain evidence="12 13">T18</strain>
    </source>
</reference>
<comment type="similarity">
    <text evidence="2">Belongs to the methyltransferase superfamily. L-isoaspartyl/D-aspartyl protein methyltransferase family.</text>
</comment>
<comment type="caution">
    <text evidence="12">The sequence shown here is derived from an EMBL/GenBank/DDBJ whole genome shotgun (WGS) entry which is preliminary data.</text>
</comment>
<sequence length="287" mass="30219">MTDRAARLRASYARYVTRQGGARDPRVEAAFAAVPREAFVGPAPWFIYAGSANVPAPAYVETPDDDPAFLYADVLIALDPKRGVNNGEPSLHARCLDALALRPGETVLHVGAGTGYYTALLSRLVAPNGTVHAFEIDPGLAERARTNLAGINGIIVHARSGIGEGLPAADAIYVSAGLGAPSLTWLEALRPSGRLLFPLQPEGGYGGMLLVTKPAVGGISWPARFVSRASFIQCDAPIAAGDKALESAFAGGGWEQVQTFRLDDQQDSDTWYCGIGWSLSLARSGQG</sequence>
<proteinExistence type="inferred from homology"/>
<dbReference type="GO" id="GO:0032259">
    <property type="term" value="P:methylation"/>
    <property type="evidence" value="ECO:0007669"/>
    <property type="project" value="UniProtKB-KW"/>
</dbReference>
<keyword evidence="6 12" id="KW-0489">Methyltransferase</keyword>
<name>A0ABS1UAT5_9PROT</name>
<comment type="subcellular location">
    <subcellularLocation>
        <location evidence="1">Cytoplasm</location>
    </subcellularLocation>
</comment>
<dbReference type="Pfam" id="PF01135">
    <property type="entry name" value="PCMT"/>
    <property type="match status" value="1"/>
</dbReference>
<evidence type="ECO:0000256" key="9">
    <source>
        <dbReference type="ARBA" id="ARBA00030757"/>
    </source>
</evidence>
<evidence type="ECO:0000256" key="11">
    <source>
        <dbReference type="ARBA" id="ARBA00031350"/>
    </source>
</evidence>
<protein>
    <recommendedName>
        <fullName evidence="4">Protein-L-isoaspartate O-methyltransferase</fullName>
        <ecNumber evidence="3">2.1.1.77</ecNumber>
    </recommendedName>
    <alternativeName>
        <fullName evidence="11">L-isoaspartyl protein carboxyl methyltransferase</fullName>
    </alternativeName>
    <alternativeName>
        <fullName evidence="9">Protein L-isoaspartyl methyltransferase</fullName>
    </alternativeName>
    <alternativeName>
        <fullName evidence="10">Protein-beta-aspartate methyltransferase</fullName>
    </alternativeName>
</protein>
<evidence type="ECO:0000256" key="1">
    <source>
        <dbReference type="ARBA" id="ARBA00004496"/>
    </source>
</evidence>
<evidence type="ECO:0000256" key="7">
    <source>
        <dbReference type="ARBA" id="ARBA00022679"/>
    </source>
</evidence>
<keyword evidence="13" id="KW-1185">Reference proteome</keyword>
<dbReference type="PANTHER" id="PTHR11579:SF0">
    <property type="entry name" value="PROTEIN-L-ISOASPARTATE(D-ASPARTATE) O-METHYLTRANSFERASE"/>
    <property type="match status" value="1"/>
</dbReference>
<dbReference type="EC" id="2.1.1.77" evidence="3"/>
<keyword evidence="8" id="KW-0949">S-adenosyl-L-methionine</keyword>
<evidence type="ECO:0000256" key="6">
    <source>
        <dbReference type="ARBA" id="ARBA00022603"/>
    </source>
</evidence>
<evidence type="ECO:0000256" key="5">
    <source>
        <dbReference type="ARBA" id="ARBA00022490"/>
    </source>
</evidence>
<dbReference type="PANTHER" id="PTHR11579">
    <property type="entry name" value="PROTEIN-L-ISOASPARTATE O-METHYLTRANSFERASE"/>
    <property type="match status" value="1"/>
</dbReference>
<dbReference type="InterPro" id="IPR029063">
    <property type="entry name" value="SAM-dependent_MTases_sf"/>
</dbReference>